<evidence type="ECO:0000313" key="2">
    <source>
        <dbReference type="Proteomes" id="UP001195965"/>
    </source>
</evidence>
<keyword evidence="1" id="KW-0645">Protease</keyword>
<evidence type="ECO:0000313" key="1">
    <source>
        <dbReference type="EMBL" id="XRI72933.1"/>
    </source>
</evidence>
<sequence length="237" mass="27675">MRLTESTLLQVRDVNVQLTRKTIKNLRIMVSAPDGQVRVSAPWSMTDRAIHAAVLARLAWIKNHQQHFLSQKSHTALEYRSGEMHRYLGRDYPLQVYPTASRSRIEWHETSGINLFCRPGAAIFEREAVLLAWHRQILKSLIPEMIAHYEPILGVQVAAWGVKRMKTRWGTCNIRARRIWLALALARYPQICLEYVVVHEMAHLLERLHNERFKRILDGAMPGWREVKNQLRAGYLR</sequence>
<proteinExistence type="predicted"/>
<keyword evidence="1" id="KW-0378">Hydrolase</keyword>
<accession>A0ACD5HF62</accession>
<organism evidence="1 2">
    <name type="scientific">Acidithiobacillus montserratensis</name>
    <dbReference type="NCBI Taxonomy" id="2729135"/>
    <lineage>
        <taxon>Bacteria</taxon>
        <taxon>Pseudomonadati</taxon>
        <taxon>Pseudomonadota</taxon>
        <taxon>Acidithiobacillia</taxon>
        <taxon>Acidithiobacillales</taxon>
        <taxon>Acidithiobacillaceae</taxon>
        <taxon>Acidithiobacillus</taxon>
    </lineage>
</organism>
<dbReference type="Proteomes" id="UP001195965">
    <property type="component" value="Chromosome"/>
</dbReference>
<keyword evidence="1" id="KW-0482">Metalloprotease</keyword>
<reference evidence="1 2" key="1">
    <citation type="journal article" date="2021" name="ISME J.">
        <title>Genomic evolution of the class Acidithiobacillia: deep-branching Proteobacteria living in extreme acidic conditions.</title>
        <authorList>
            <person name="Moya-Beltran A."/>
            <person name="Beard S."/>
            <person name="Rojas-Villalobos C."/>
            <person name="Issotta F."/>
            <person name="Gallardo Y."/>
            <person name="Ulloa R."/>
            <person name="Giaveno A."/>
            <person name="Degli Esposti M."/>
            <person name="Johnson D.B."/>
            <person name="Quatrini R."/>
        </authorList>
    </citation>
    <scope>NUCLEOTIDE SEQUENCE [LARGE SCALE GENOMIC DNA]</scope>
    <source>
        <strain evidence="1 2">GG1-14</strain>
    </source>
</reference>
<protein>
    <submittedName>
        <fullName evidence="1">SprT family zinc-dependent metalloprotease</fullName>
        <ecNumber evidence="1">3.4.-.-</ecNumber>
    </submittedName>
</protein>
<name>A0ACD5HF62_9PROT</name>
<dbReference type="EMBL" id="CP127526">
    <property type="protein sequence ID" value="XRI72933.1"/>
    <property type="molecule type" value="Genomic_DNA"/>
</dbReference>
<dbReference type="EC" id="3.4.-.-" evidence="1"/>
<keyword evidence="2" id="KW-1185">Reference proteome</keyword>
<gene>
    <name evidence="1" type="ORF">HHS34_010830</name>
</gene>